<evidence type="ECO:0000313" key="6">
    <source>
        <dbReference type="Proteomes" id="UP000694416"/>
    </source>
</evidence>
<name>A0A8C9GJR8_9PRIM</name>
<evidence type="ECO:0000256" key="4">
    <source>
        <dbReference type="ARBA" id="ARBA00023212"/>
    </source>
</evidence>
<comment type="similarity">
    <text evidence="2">Belongs to the MOZART1 family.</text>
</comment>
<protein>
    <submittedName>
        <fullName evidence="5">Uncharacterized protein</fullName>
    </submittedName>
</protein>
<proteinExistence type="inferred from homology"/>
<dbReference type="GO" id="GO:0005819">
    <property type="term" value="C:spindle"/>
    <property type="evidence" value="ECO:0007669"/>
    <property type="project" value="TreeGrafter"/>
</dbReference>
<keyword evidence="4" id="KW-0206">Cytoskeleton</keyword>
<evidence type="ECO:0000313" key="5">
    <source>
        <dbReference type="Ensembl" id="ENSPTEP00000002194.1"/>
    </source>
</evidence>
<organism evidence="5 6">
    <name type="scientific">Piliocolobus tephrosceles</name>
    <name type="common">Ugandan red Colobus</name>
    <dbReference type="NCBI Taxonomy" id="591936"/>
    <lineage>
        <taxon>Eukaryota</taxon>
        <taxon>Metazoa</taxon>
        <taxon>Chordata</taxon>
        <taxon>Craniata</taxon>
        <taxon>Vertebrata</taxon>
        <taxon>Euteleostomi</taxon>
        <taxon>Mammalia</taxon>
        <taxon>Eutheria</taxon>
        <taxon>Euarchontoglires</taxon>
        <taxon>Primates</taxon>
        <taxon>Haplorrhini</taxon>
        <taxon>Catarrhini</taxon>
        <taxon>Cercopithecidae</taxon>
        <taxon>Colobinae</taxon>
        <taxon>Piliocolobus</taxon>
    </lineage>
</organism>
<dbReference type="GO" id="GO:0005813">
    <property type="term" value="C:centrosome"/>
    <property type="evidence" value="ECO:0007669"/>
    <property type="project" value="TreeGrafter"/>
</dbReference>
<dbReference type="Pfam" id="PF12554">
    <property type="entry name" value="MOZART1"/>
    <property type="match status" value="1"/>
</dbReference>
<dbReference type="Ensembl" id="ENSPTET00000003347.1">
    <property type="protein sequence ID" value="ENSPTEP00000002194.1"/>
    <property type="gene ID" value="ENSPTEG00000002535.1"/>
</dbReference>
<evidence type="ECO:0000256" key="3">
    <source>
        <dbReference type="ARBA" id="ARBA00022490"/>
    </source>
</evidence>
<dbReference type="GO" id="GO:0000931">
    <property type="term" value="C:gamma-tubulin ring complex"/>
    <property type="evidence" value="ECO:0007669"/>
    <property type="project" value="InterPro"/>
</dbReference>
<keyword evidence="6" id="KW-1185">Reference proteome</keyword>
<reference evidence="5" key="1">
    <citation type="submission" date="2025-08" db="UniProtKB">
        <authorList>
            <consortium name="Ensembl"/>
        </authorList>
    </citation>
    <scope>IDENTIFICATION</scope>
</reference>
<dbReference type="GO" id="GO:0051415">
    <property type="term" value="P:microtubule nucleation by interphase microtubule organizing center"/>
    <property type="evidence" value="ECO:0007669"/>
    <property type="project" value="TreeGrafter"/>
</dbReference>
<dbReference type="Proteomes" id="UP000694416">
    <property type="component" value="Unplaced"/>
</dbReference>
<accession>A0A8C9GJR8</accession>
<dbReference type="AlphaFoldDB" id="A0A8C9GJR8"/>
<dbReference type="GO" id="GO:0090307">
    <property type="term" value="P:mitotic spindle assembly"/>
    <property type="evidence" value="ECO:0007669"/>
    <property type="project" value="TreeGrafter"/>
</dbReference>
<evidence type="ECO:0000256" key="2">
    <source>
        <dbReference type="ARBA" id="ARBA00011015"/>
    </source>
</evidence>
<dbReference type="GO" id="GO:0031021">
    <property type="term" value="C:interphase microtubule organizing center"/>
    <property type="evidence" value="ECO:0007669"/>
    <property type="project" value="TreeGrafter"/>
</dbReference>
<sequence length="79" mass="8852">FSRLLRPQPWRVAVAANLNAVQETMDGMLNEKCVNAGLDMETICVWLYEQEINPEALSSVIKELRKATEALKAAENMTS</sequence>
<keyword evidence="3" id="KW-0963">Cytoplasm</keyword>
<reference evidence="5" key="2">
    <citation type="submission" date="2025-09" db="UniProtKB">
        <authorList>
            <consortium name="Ensembl"/>
        </authorList>
    </citation>
    <scope>IDENTIFICATION</scope>
</reference>
<dbReference type="PANTHER" id="PTHR28520:SF2">
    <property type="entry name" value="MITOTIC-SPINDLE ORGANIZING PROTEIN 1"/>
    <property type="match status" value="1"/>
</dbReference>
<comment type="subcellular location">
    <subcellularLocation>
        <location evidence="1">Cytoplasm</location>
        <location evidence="1">Cytoskeleton</location>
        <location evidence="1">Microtubule organizing center</location>
    </subcellularLocation>
</comment>
<dbReference type="GO" id="GO:0033566">
    <property type="term" value="P:gamma-tubulin complex localization"/>
    <property type="evidence" value="ECO:0007669"/>
    <property type="project" value="InterPro"/>
</dbReference>
<dbReference type="InterPro" id="IPR022214">
    <property type="entry name" value="MZT1"/>
</dbReference>
<dbReference type="PANTHER" id="PTHR28520">
    <property type="entry name" value="MITOTIC-SPINDLE ORGANIZING PROTEIN 1"/>
    <property type="match status" value="1"/>
</dbReference>
<evidence type="ECO:0000256" key="1">
    <source>
        <dbReference type="ARBA" id="ARBA00004267"/>
    </source>
</evidence>